<feature type="region of interest" description="Disordered" evidence="1">
    <location>
        <begin position="357"/>
        <end position="426"/>
    </location>
</feature>
<dbReference type="VEuPathDB" id="CryptoDB:Vbra_21406"/>
<feature type="signal peptide" evidence="2">
    <location>
        <begin position="1"/>
        <end position="21"/>
    </location>
</feature>
<evidence type="ECO:0000256" key="1">
    <source>
        <dbReference type="SAM" id="MobiDB-lite"/>
    </source>
</evidence>
<evidence type="ECO:0000256" key="2">
    <source>
        <dbReference type="SAM" id="SignalP"/>
    </source>
</evidence>
<evidence type="ECO:0000313" key="3">
    <source>
        <dbReference type="EMBL" id="CEM14601.1"/>
    </source>
</evidence>
<name>A0A0G4FKW2_VITBC</name>
<protein>
    <submittedName>
        <fullName evidence="3">Uncharacterized protein</fullName>
    </submittedName>
</protein>
<feature type="chain" id="PRO_5005188756" evidence="2">
    <location>
        <begin position="22"/>
        <end position="426"/>
    </location>
</feature>
<feature type="compositionally biased region" description="Polar residues" evidence="1">
    <location>
        <begin position="66"/>
        <end position="82"/>
    </location>
</feature>
<keyword evidence="2" id="KW-0732">Signal</keyword>
<feature type="compositionally biased region" description="Basic and acidic residues" evidence="1">
    <location>
        <begin position="359"/>
        <end position="400"/>
    </location>
</feature>
<dbReference type="AlphaFoldDB" id="A0A0G4FKW2"/>
<accession>A0A0G4FKW2</accession>
<sequence>MRRLWQRILFLAFAAANTSFGRVSHRFVRQLSVKHIPSYTNPNQPNRLFPPLSKWFELLGRRQPVHHTQSNVPPPSTSSGSPNLPPIHAVVPGAHRPRNPNLPPIHPAAHPPLPPGPAPVRIVHPGPPPPPAPIPVYPPPQPTTIVITPEHRPHERPLPQPRDLLPREAMCGTWVIQCVYHSGEGTYVSSTVLYTTSTVYHIVSAFRSPRCESASRVYEFVAVGTWTYTRQMTSPNNRTRVDVSLKTNWDTATVTLANRRELRFLQQLCPCTSPPRRFPEGKPASVLPSACRRELCHSFTQALCQETGQQWKECVGYDHYRMAARLDFFDQLLHGTRTNSWHRVTDCDIAESLQGAIRQGDEKMEQKKAGSEQEKAGSEPKKQQGQEYARPAELRPDQARRATSGAARTRQPAQPKSLLDDDFSLD</sequence>
<organism evidence="3 4">
    <name type="scientific">Vitrella brassicaformis (strain CCMP3155)</name>
    <dbReference type="NCBI Taxonomy" id="1169540"/>
    <lineage>
        <taxon>Eukaryota</taxon>
        <taxon>Sar</taxon>
        <taxon>Alveolata</taxon>
        <taxon>Colpodellida</taxon>
        <taxon>Vitrellaceae</taxon>
        <taxon>Vitrella</taxon>
    </lineage>
</organism>
<keyword evidence="4" id="KW-1185">Reference proteome</keyword>
<dbReference type="Proteomes" id="UP000041254">
    <property type="component" value="Unassembled WGS sequence"/>
</dbReference>
<feature type="compositionally biased region" description="Pro residues" evidence="1">
    <location>
        <begin position="100"/>
        <end position="110"/>
    </location>
</feature>
<reference evidence="3 4" key="1">
    <citation type="submission" date="2014-11" db="EMBL/GenBank/DDBJ databases">
        <authorList>
            <person name="Zhu J."/>
            <person name="Qi W."/>
            <person name="Song R."/>
        </authorList>
    </citation>
    <scope>NUCLEOTIDE SEQUENCE [LARGE SCALE GENOMIC DNA]</scope>
</reference>
<feature type="region of interest" description="Disordered" evidence="1">
    <location>
        <begin position="66"/>
        <end position="110"/>
    </location>
</feature>
<feature type="compositionally biased region" description="Low complexity" evidence="1">
    <location>
        <begin position="401"/>
        <end position="410"/>
    </location>
</feature>
<evidence type="ECO:0000313" key="4">
    <source>
        <dbReference type="Proteomes" id="UP000041254"/>
    </source>
</evidence>
<dbReference type="InParanoid" id="A0A0G4FKW2"/>
<dbReference type="EMBL" id="CDMY01000456">
    <property type="protein sequence ID" value="CEM14601.1"/>
    <property type="molecule type" value="Genomic_DNA"/>
</dbReference>
<gene>
    <name evidence="3" type="ORF">Vbra_21406</name>
</gene>
<proteinExistence type="predicted"/>